<feature type="chain" id="PRO_5016983074" description="SIMPL domain-containing protein" evidence="1">
    <location>
        <begin position="19"/>
        <end position="234"/>
    </location>
</feature>
<evidence type="ECO:0000256" key="1">
    <source>
        <dbReference type="SAM" id="SignalP"/>
    </source>
</evidence>
<evidence type="ECO:0000313" key="2">
    <source>
        <dbReference type="EMBL" id="RAU82394.1"/>
    </source>
</evidence>
<proteinExistence type="predicted"/>
<evidence type="ECO:0000313" key="3">
    <source>
        <dbReference type="Proteomes" id="UP000251692"/>
    </source>
</evidence>
<dbReference type="OrthoDB" id="851675at2"/>
<dbReference type="GO" id="GO:0006974">
    <property type="term" value="P:DNA damage response"/>
    <property type="evidence" value="ECO:0007669"/>
    <property type="project" value="TreeGrafter"/>
</dbReference>
<dbReference type="Gene3D" id="3.30.70.2970">
    <property type="entry name" value="Protein of unknown function (DUF541), domain 2"/>
    <property type="match status" value="1"/>
</dbReference>
<dbReference type="AlphaFoldDB" id="A0A364RDP7"/>
<sequence length="234" mass="26772">MKVNLTLFLFLLCFAVKAQNPSPENRIVVLGQASIDVPADQVKFFVDINSTDSSSVDKVYQQHKRLEDKMVKLLKDLQIPTSDVKYSLFSVSKRQDYMNRNKEEYFYGNQNITFMLKNLSQFTEVQARLIKEGFTGFRSSFMSSAIDKHTSEVLEKAIKVAWAKADIMAKAANRQIKRVVKVADTEDTDPIFINYRQSETLNEVVIRGQSSMSLFEFPQTIPVTTSVKVVFELK</sequence>
<dbReference type="Proteomes" id="UP000251692">
    <property type="component" value="Unassembled WGS sequence"/>
</dbReference>
<dbReference type="InterPro" id="IPR052022">
    <property type="entry name" value="26kDa_periplasmic_antigen"/>
</dbReference>
<gene>
    <name evidence="2" type="ORF">DP923_11455</name>
</gene>
<dbReference type="EMBL" id="QMDV01000003">
    <property type="protein sequence ID" value="RAU82394.1"/>
    <property type="molecule type" value="Genomic_DNA"/>
</dbReference>
<reference evidence="2 3" key="2">
    <citation type="submission" date="2018-07" db="EMBL/GenBank/DDBJ databases">
        <title>Pontibacter sp. 2b14 genomic sequence and assembly.</title>
        <authorList>
            <person name="Du Z.-J."/>
        </authorList>
    </citation>
    <scope>NUCLEOTIDE SEQUENCE [LARGE SCALE GENOMIC DNA]</scope>
    <source>
        <strain evidence="2 3">2b14</strain>
    </source>
</reference>
<organism evidence="2 3">
    <name type="scientific">Pontibacter arcticus</name>
    <dbReference type="NCBI Taxonomy" id="2080288"/>
    <lineage>
        <taxon>Bacteria</taxon>
        <taxon>Pseudomonadati</taxon>
        <taxon>Bacteroidota</taxon>
        <taxon>Cytophagia</taxon>
        <taxon>Cytophagales</taxon>
        <taxon>Hymenobacteraceae</taxon>
        <taxon>Pontibacter</taxon>
    </lineage>
</organism>
<comment type="caution">
    <text evidence="2">The sequence shown here is derived from an EMBL/GenBank/DDBJ whole genome shotgun (WGS) entry which is preliminary data.</text>
</comment>
<reference evidence="2 3" key="1">
    <citation type="submission" date="2018-06" db="EMBL/GenBank/DDBJ databases">
        <authorList>
            <person name="Liu Z.-W."/>
        </authorList>
    </citation>
    <scope>NUCLEOTIDE SEQUENCE [LARGE SCALE GENOMIC DNA]</scope>
    <source>
        <strain evidence="2 3">2b14</strain>
    </source>
</reference>
<dbReference type="Gene3D" id="3.30.110.170">
    <property type="entry name" value="Protein of unknown function (DUF541), domain 1"/>
    <property type="match status" value="1"/>
</dbReference>
<keyword evidence="1" id="KW-0732">Signal</keyword>
<dbReference type="PANTHER" id="PTHR34387:SF2">
    <property type="entry name" value="SLR1258 PROTEIN"/>
    <property type="match status" value="1"/>
</dbReference>
<name>A0A364RDP7_9BACT</name>
<dbReference type="RefSeq" id="WP_112305986.1">
    <property type="nucleotide sequence ID" value="NZ_QMDV01000003.1"/>
</dbReference>
<evidence type="ECO:0008006" key="4">
    <source>
        <dbReference type="Google" id="ProtNLM"/>
    </source>
</evidence>
<accession>A0A364RDP7</accession>
<dbReference type="Pfam" id="PF04402">
    <property type="entry name" value="SIMPL"/>
    <property type="match status" value="1"/>
</dbReference>
<feature type="signal peptide" evidence="1">
    <location>
        <begin position="1"/>
        <end position="18"/>
    </location>
</feature>
<dbReference type="InterPro" id="IPR007497">
    <property type="entry name" value="SIMPL/DUF541"/>
</dbReference>
<keyword evidence="3" id="KW-1185">Reference proteome</keyword>
<protein>
    <recommendedName>
        <fullName evidence="4">SIMPL domain-containing protein</fullName>
    </recommendedName>
</protein>
<dbReference type="PANTHER" id="PTHR34387">
    <property type="entry name" value="SLR1258 PROTEIN"/>
    <property type="match status" value="1"/>
</dbReference>